<comment type="caution">
    <text evidence="11">The sequence shown here is derived from an EMBL/GenBank/DDBJ whole genome shotgun (WGS) entry which is preliminary data.</text>
</comment>
<feature type="compositionally biased region" description="Polar residues" evidence="10">
    <location>
        <begin position="16"/>
        <end position="26"/>
    </location>
</feature>
<evidence type="ECO:0000256" key="2">
    <source>
        <dbReference type="ARBA" id="ARBA00005699"/>
    </source>
</evidence>
<evidence type="ECO:0000256" key="9">
    <source>
        <dbReference type="ARBA" id="ARBA00023310"/>
    </source>
</evidence>
<dbReference type="GO" id="GO:0015986">
    <property type="term" value="P:proton motive force-driven ATP synthesis"/>
    <property type="evidence" value="ECO:0007669"/>
    <property type="project" value="InterPro"/>
</dbReference>
<sequence length="189" mass="21182">MSTLSQIRQRLVPMYRSNTQSTCRRQASTHNSSSSSSTSSKANELTQKAASLANQLGTKLPHLSEKLGKRLNGLLGSYSEPLSHNYQFAKEVLKQVYIKENLAPPKIHQIRSSYQEIMGNASSLTFWKQSLESGDWKRLAVYAVEAVGLFSIGEMIGRRHIVEHILLFLSGKLRNQADDFETKTGRLQA</sequence>
<dbReference type="GO" id="GO:0045259">
    <property type="term" value="C:proton-transporting ATP synthase complex"/>
    <property type="evidence" value="ECO:0007669"/>
    <property type="project" value="UniProtKB-KW"/>
</dbReference>
<dbReference type="InterPro" id="IPR006808">
    <property type="entry name" value="ATP_synth_F0_gsu_mt"/>
</dbReference>
<evidence type="ECO:0000313" key="12">
    <source>
        <dbReference type="Proteomes" id="UP000037035"/>
    </source>
</evidence>
<feature type="compositionally biased region" description="Low complexity" evidence="10">
    <location>
        <begin position="28"/>
        <end position="40"/>
    </location>
</feature>
<keyword evidence="3" id="KW-0813">Transport</keyword>
<comment type="subcellular location">
    <subcellularLocation>
        <location evidence="1">Mitochondrion membrane</location>
    </subcellularLocation>
</comment>
<keyword evidence="4" id="KW-0138">CF(0)</keyword>
<evidence type="ECO:0000256" key="6">
    <source>
        <dbReference type="ARBA" id="ARBA00023065"/>
    </source>
</evidence>
<reference evidence="11 12" key="1">
    <citation type="submission" date="2015-08" db="EMBL/GenBank/DDBJ databases">
        <title>Next Generation Sequencing and Analysis of the Genome of Puccinia sorghi L Schw, the Causal Agent of Maize Common Rust.</title>
        <authorList>
            <person name="Rochi L."/>
            <person name="Burguener G."/>
            <person name="Darino M."/>
            <person name="Turjanski A."/>
            <person name="Kreff E."/>
            <person name="Dieguez M.J."/>
            <person name="Sacco F."/>
        </authorList>
    </citation>
    <scope>NUCLEOTIDE SEQUENCE [LARGE SCALE GENOMIC DNA]</scope>
    <source>
        <strain evidence="11 12">RO10H11247</strain>
    </source>
</reference>
<evidence type="ECO:0000256" key="4">
    <source>
        <dbReference type="ARBA" id="ARBA00022547"/>
    </source>
</evidence>
<gene>
    <name evidence="11" type="ORF">VP01_3123g3</name>
</gene>
<dbReference type="GO" id="GO:0015078">
    <property type="term" value="F:proton transmembrane transporter activity"/>
    <property type="evidence" value="ECO:0007669"/>
    <property type="project" value="InterPro"/>
</dbReference>
<keyword evidence="5" id="KW-0375">Hydrogen ion transport</keyword>
<dbReference type="VEuPathDB" id="FungiDB:VP01_3123g3"/>
<name>A0A0L6V024_9BASI</name>
<proteinExistence type="inferred from homology"/>
<evidence type="ECO:0000256" key="7">
    <source>
        <dbReference type="ARBA" id="ARBA00023128"/>
    </source>
</evidence>
<keyword evidence="7" id="KW-0496">Mitochondrion</keyword>
<dbReference type="EMBL" id="LAVV01008084">
    <property type="protein sequence ID" value="KNZ53832.1"/>
    <property type="molecule type" value="Genomic_DNA"/>
</dbReference>
<dbReference type="GO" id="GO:0031966">
    <property type="term" value="C:mitochondrial membrane"/>
    <property type="evidence" value="ECO:0007669"/>
    <property type="project" value="UniProtKB-SubCell"/>
</dbReference>
<keyword evidence="9" id="KW-0066">ATP synthesis</keyword>
<dbReference type="AlphaFoldDB" id="A0A0L6V024"/>
<accession>A0A0L6V024</accession>
<protein>
    <submittedName>
        <fullName evidence="11">Uncharacterized protein</fullName>
    </submittedName>
</protein>
<evidence type="ECO:0000256" key="5">
    <source>
        <dbReference type="ARBA" id="ARBA00022781"/>
    </source>
</evidence>
<evidence type="ECO:0000256" key="8">
    <source>
        <dbReference type="ARBA" id="ARBA00023136"/>
    </source>
</evidence>
<organism evidence="11 12">
    <name type="scientific">Puccinia sorghi</name>
    <dbReference type="NCBI Taxonomy" id="27349"/>
    <lineage>
        <taxon>Eukaryota</taxon>
        <taxon>Fungi</taxon>
        <taxon>Dikarya</taxon>
        <taxon>Basidiomycota</taxon>
        <taxon>Pucciniomycotina</taxon>
        <taxon>Pucciniomycetes</taxon>
        <taxon>Pucciniales</taxon>
        <taxon>Pucciniaceae</taxon>
        <taxon>Puccinia</taxon>
    </lineage>
</organism>
<comment type="similarity">
    <text evidence="2">Belongs to the ATPase g subunit family.</text>
</comment>
<keyword evidence="6" id="KW-0406">Ion transport</keyword>
<evidence type="ECO:0000256" key="1">
    <source>
        <dbReference type="ARBA" id="ARBA00004325"/>
    </source>
</evidence>
<feature type="region of interest" description="Disordered" evidence="10">
    <location>
        <begin position="16"/>
        <end position="46"/>
    </location>
</feature>
<dbReference type="OrthoDB" id="437at2759"/>
<dbReference type="Proteomes" id="UP000037035">
    <property type="component" value="Unassembled WGS sequence"/>
</dbReference>
<evidence type="ECO:0000256" key="10">
    <source>
        <dbReference type="SAM" id="MobiDB-lite"/>
    </source>
</evidence>
<keyword evidence="12" id="KW-1185">Reference proteome</keyword>
<evidence type="ECO:0000256" key="3">
    <source>
        <dbReference type="ARBA" id="ARBA00022448"/>
    </source>
</evidence>
<dbReference type="Pfam" id="PF04718">
    <property type="entry name" value="ATP-synt_G"/>
    <property type="match status" value="1"/>
</dbReference>
<dbReference type="STRING" id="27349.A0A0L6V024"/>
<evidence type="ECO:0000313" key="11">
    <source>
        <dbReference type="EMBL" id="KNZ53832.1"/>
    </source>
</evidence>
<keyword evidence="8" id="KW-0472">Membrane</keyword>